<keyword evidence="2 4" id="KW-0808">Transferase</keyword>
<dbReference type="PANTHER" id="PTHR10509">
    <property type="entry name" value="O-METHYLTRANSFERASE-RELATED"/>
    <property type="match status" value="1"/>
</dbReference>
<evidence type="ECO:0000256" key="3">
    <source>
        <dbReference type="ARBA" id="ARBA00022691"/>
    </source>
</evidence>
<dbReference type="AlphaFoldDB" id="A0A1H8AB62"/>
<dbReference type="InterPro" id="IPR050362">
    <property type="entry name" value="Cation-dep_OMT"/>
</dbReference>
<evidence type="ECO:0000256" key="1">
    <source>
        <dbReference type="ARBA" id="ARBA00022603"/>
    </source>
</evidence>
<keyword evidence="1 4" id="KW-0489">Methyltransferase</keyword>
<protein>
    <submittedName>
        <fullName evidence="4">Predicted O-methyltransferase YrrM</fullName>
    </submittedName>
</protein>
<dbReference type="GO" id="GO:0008757">
    <property type="term" value="F:S-adenosylmethionine-dependent methyltransferase activity"/>
    <property type="evidence" value="ECO:0007669"/>
    <property type="project" value="TreeGrafter"/>
</dbReference>
<name>A0A1H8AB62_9PROT</name>
<dbReference type="SUPFAM" id="SSF53335">
    <property type="entry name" value="S-adenosyl-L-methionine-dependent methyltransferases"/>
    <property type="match status" value="1"/>
</dbReference>
<evidence type="ECO:0000313" key="4">
    <source>
        <dbReference type="EMBL" id="SEM67811.1"/>
    </source>
</evidence>
<dbReference type="Gene3D" id="3.40.50.150">
    <property type="entry name" value="Vaccinia Virus protein VP39"/>
    <property type="match status" value="1"/>
</dbReference>
<dbReference type="PANTHER" id="PTHR10509:SF14">
    <property type="entry name" value="CAFFEOYL-COA O-METHYLTRANSFERASE 3-RELATED"/>
    <property type="match status" value="1"/>
</dbReference>
<dbReference type="EMBL" id="FOCP01000001">
    <property type="protein sequence ID" value="SEM67811.1"/>
    <property type="molecule type" value="Genomic_DNA"/>
</dbReference>
<dbReference type="InterPro" id="IPR002935">
    <property type="entry name" value="SAM_O-MeTrfase"/>
</dbReference>
<dbReference type="OrthoDB" id="9799672at2"/>
<keyword evidence="3" id="KW-0949">S-adenosyl-L-methionine</keyword>
<dbReference type="GO" id="GO:0032259">
    <property type="term" value="P:methylation"/>
    <property type="evidence" value="ECO:0007669"/>
    <property type="project" value="UniProtKB-KW"/>
</dbReference>
<dbReference type="STRING" id="917.SAMN05216326_11239"/>
<proteinExistence type="predicted"/>
<evidence type="ECO:0000256" key="2">
    <source>
        <dbReference type="ARBA" id="ARBA00022679"/>
    </source>
</evidence>
<accession>A0A1H8AB62</accession>
<evidence type="ECO:0000313" key="5">
    <source>
        <dbReference type="Proteomes" id="UP000199459"/>
    </source>
</evidence>
<dbReference type="PROSITE" id="PS51682">
    <property type="entry name" value="SAM_OMT_I"/>
    <property type="match status" value="1"/>
</dbReference>
<reference evidence="4 5" key="1">
    <citation type="submission" date="2016-10" db="EMBL/GenBank/DDBJ databases">
        <authorList>
            <person name="de Groot N.N."/>
        </authorList>
    </citation>
    <scope>NUCLEOTIDE SEQUENCE [LARGE SCALE GENOMIC DNA]</scope>
    <source>
        <strain evidence="4 5">Nm22</strain>
    </source>
</reference>
<gene>
    <name evidence="4" type="ORF">SAMN05216325_10154</name>
</gene>
<dbReference type="GO" id="GO:0008171">
    <property type="term" value="F:O-methyltransferase activity"/>
    <property type="evidence" value="ECO:0007669"/>
    <property type="project" value="InterPro"/>
</dbReference>
<organism evidence="4 5">
    <name type="scientific">Nitrosomonas marina</name>
    <dbReference type="NCBI Taxonomy" id="917"/>
    <lineage>
        <taxon>Bacteria</taxon>
        <taxon>Pseudomonadati</taxon>
        <taxon>Pseudomonadota</taxon>
        <taxon>Betaproteobacteria</taxon>
        <taxon>Nitrosomonadales</taxon>
        <taxon>Nitrosomonadaceae</taxon>
        <taxon>Nitrosomonas</taxon>
    </lineage>
</organism>
<sequence>MTEILTPTSDNSSEIIPVHPAIDSYMRALVGNTDHPVLLEMEALAEQKRFPIVNRLVGIFLEMQARMIGARQVFEFGSGYGYSAYWFARAVGQDGRVICSDGSSENRDRAHQYLSSAGLWERIEFNVGMAQEIFVQTDGLFDICYNDVDKGWYPEVWQLARDRIRPGGLYIADNVLWHGRVASETYTDVALGWTEAIVEHNQMIFNDPEFDAFINPTRDGVIVARRKMF</sequence>
<dbReference type="Pfam" id="PF01596">
    <property type="entry name" value="Methyltransf_3"/>
    <property type="match status" value="1"/>
</dbReference>
<dbReference type="InterPro" id="IPR029063">
    <property type="entry name" value="SAM-dependent_MTases_sf"/>
</dbReference>
<dbReference type="RefSeq" id="WP_090626891.1">
    <property type="nucleotide sequence ID" value="NZ_FOCP01000001.1"/>
</dbReference>
<dbReference type="Proteomes" id="UP000199459">
    <property type="component" value="Unassembled WGS sequence"/>
</dbReference>